<proteinExistence type="predicted"/>
<evidence type="ECO:0000313" key="2">
    <source>
        <dbReference type="Proteomes" id="UP000254863"/>
    </source>
</evidence>
<gene>
    <name evidence="1" type="primary">eutB_6</name>
    <name evidence="1" type="ORF">NCTC11685_07377</name>
</gene>
<dbReference type="Gene3D" id="3.20.20.70">
    <property type="entry name" value="Aldolase class I"/>
    <property type="match status" value="1"/>
</dbReference>
<comment type="caution">
    <text evidence="1">The sequence shown here is derived from an EMBL/GenBank/DDBJ whole genome shotgun (WGS) entry which is preliminary data.</text>
</comment>
<accession>A0A7H4PNQ5</accession>
<protein>
    <submittedName>
        <fullName evidence="1">Ethanolamine ammonia-lyase heavy subunit</fullName>
        <ecNumber evidence="1">4.3.1.7</ecNumber>
    </submittedName>
</protein>
<name>A0A7H4PNQ5_9ENTR</name>
<dbReference type="GO" id="GO:0046336">
    <property type="term" value="P:ethanolamine catabolic process"/>
    <property type="evidence" value="ECO:0007669"/>
    <property type="project" value="TreeGrafter"/>
</dbReference>
<sequence length="57" mass="5906">MPVIKKANTTIGLPGTFSCRLQPNDTRDDVQSIAAQIYEGLSFGAGDAVIGVNPVTG</sequence>
<dbReference type="Proteomes" id="UP000254863">
    <property type="component" value="Unassembled WGS sequence"/>
</dbReference>
<dbReference type="EC" id="4.3.1.7" evidence="1"/>
<dbReference type="PANTHER" id="PTHR39329">
    <property type="entry name" value="ETHANOLAMINE AMMONIA-LYASE HEAVY CHAIN"/>
    <property type="match status" value="1"/>
</dbReference>
<dbReference type="AlphaFoldDB" id="A0A7H4PNQ5"/>
<organism evidence="1 2">
    <name type="scientific">Klebsiella michiganensis</name>
    <dbReference type="NCBI Taxonomy" id="1134687"/>
    <lineage>
        <taxon>Bacteria</taxon>
        <taxon>Pseudomonadati</taxon>
        <taxon>Pseudomonadota</taxon>
        <taxon>Gammaproteobacteria</taxon>
        <taxon>Enterobacterales</taxon>
        <taxon>Enterobacteriaceae</taxon>
        <taxon>Klebsiella/Raoultella group</taxon>
        <taxon>Klebsiella</taxon>
    </lineage>
</organism>
<keyword evidence="1" id="KW-0456">Lyase</keyword>
<dbReference type="GO" id="GO:0008851">
    <property type="term" value="F:ethanolamine ammonia-lyase activity"/>
    <property type="evidence" value="ECO:0007669"/>
    <property type="project" value="UniProtKB-EC"/>
</dbReference>
<dbReference type="PANTHER" id="PTHR39329:SF1">
    <property type="entry name" value="ETHANOLAMINE AMMONIA-LYASE LARGE SUBUNIT"/>
    <property type="match status" value="1"/>
</dbReference>
<dbReference type="EMBL" id="UGMS01000004">
    <property type="protein sequence ID" value="STW80028.1"/>
    <property type="molecule type" value="Genomic_DNA"/>
</dbReference>
<dbReference type="GO" id="GO:0009350">
    <property type="term" value="C:ethanolamine ammonia-lyase complex"/>
    <property type="evidence" value="ECO:0007669"/>
    <property type="project" value="TreeGrafter"/>
</dbReference>
<dbReference type="InterPro" id="IPR013785">
    <property type="entry name" value="Aldolase_TIM"/>
</dbReference>
<dbReference type="InterPro" id="IPR010628">
    <property type="entry name" value="EutB"/>
</dbReference>
<evidence type="ECO:0000313" key="1">
    <source>
        <dbReference type="EMBL" id="STW80028.1"/>
    </source>
</evidence>
<dbReference type="GO" id="GO:0006520">
    <property type="term" value="P:amino acid metabolic process"/>
    <property type="evidence" value="ECO:0007669"/>
    <property type="project" value="InterPro"/>
</dbReference>
<reference evidence="1 2" key="1">
    <citation type="submission" date="2018-06" db="EMBL/GenBank/DDBJ databases">
        <authorList>
            <consortium name="Pathogen Informatics"/>
            <person name="Doyle S."/>
        </authorList>
    </citation>
    <scope>NUCLEOTIDE SEQUENCE [LARGE SCALE GENOMIC DNA]</scope>
    <source>
        <strain evidence="1 2">NCTC11685</strain>
    </source>
</reference>
<dbReference type="PROSITE" id="PS51257">
    <property type="entry name" value="PROKAR_LIPOPROTEIN"/>
    <property type="match status" value="1"/>
</dbReference>
<dbReference type="GO" id="GO:0005829">
    <property type="term" value="C:cytosol"/>
    <property type="evidence" value="ECO:0007669"/>
    <property type="project" value="TreeGrafter"/>
</dbReference>
<dbReference type="Pfam" id="PF06751">
    <property type="entry name" value="EutB"/>
    <property type="match status" value="1"/>
</dbReference>